<dbReference type="RefSeq" id="WP_085237180.1">
    <property type="nucleotide sequence ID" value="NZ_CP020773.1"/>
</dbReference>
<dbReference type="Gene3D" id="1.20.1250.20">
    <property type="entry name" value="MFS general substrate transporter like domains"/>
    <property type="match status" value="2"/>
</dbReference>
<keyword evidence="9" id="KW-1185">Reference proteome</keyword>
<feature type="transmembrane region" description="Helical" evidence="6">
    <location>
        <begin position="278"/>
        <end position="297"/>
    </location>
</feature>
<dbReference type="AlphaFoldDB" id="A0AAC9WMC6"/>
<feature type="transmembrane region" description="Helical" evidence="6">
    <location>
        <begin position="113"/>
        <end position="134"/>
    </location>
</feature>
<gene>
    <name evidence="8" type="ORF">B5P37_04895</name>
</gene>
<evidence type="ECO:0000256" key="4">
    <source>
        <dbReference type="ARBA" id="ARBA00022989"/>
    </source>
</evidence>
<feature type="transmembrane region" description="Helical" evidence="6">
    <location>
        <begin position="12"/>
        <end position="33"/>
    </location>
</feature>
<dbReference type="PROSITE" id="PS50850">
    <property type="entry name" value="MFS"/>
    <property type="match status" value="1"/>
</dbReference>
<dbReference type="Proteomes" id="UP000242864">
    <property type="component" value="Chromosome"/>
</dbReference>
<evidence type="ECO:0000313" key="9">
    <source>
        <dbReference type="Proteomes" id="UP000242864"/>
    </source>
</evidence>
<dbReference type="GO" id="GO:0005886">
    <property type="term" value="C:plasma membrane"/>
    <property type="evidence" value="ECO:0007669"/>
    <property type="project" value="UniProtKB-SubCell"/>
</dbReference>
<dbReference type="EMBL" id="CP020773">
    <property type="protein sequence ID" value="ARJ50702.1"/>
    <property type="molecule type" value="Genomic_DNA"/>
</dbReference>
<keyword evidence="3 6" id="KW-0812">Transmembrane</keyword>
<feature type="transmembrane region" description="Helical" evidence="6">
    <location>
        <begin position="370"/>
        <end position="389"/>
    </location>
</feature>
<dbReference type="KEGG" id="slz:B5P37_04895"/>
<protein>
    <submittedName>
        <fullName evidence="8">MFS transporter</fullName>
    </submittedName>
</protein>
<dbReference type="InterPro" id="IPR020846">
    <property type="entry name" value="MFS_dom"/>
</dbReference>
<feature type="transmembrane region" description="Helical" evidence="6">
    <location>
        <begin position="167"/>
        <end position="186"/>
    </location>
</feature>
<name>A0AAC9WMC6_9STAP</name>
<organism evidence="8 9">
    <name type="scientific">Staphylococcus lutrae</name>
    <dbReference type="NCBI Taxonomy" id="155085"/>
    <lineage>
        <taxon>Bacteria</taxon>
        <taxon>Bacillati</taxon>
        <taxon>Bacillota</taxon>
        <taxon>Bacilli</taxon>
        <taxon>Bacillales</taxon>
        <taxon>Staphylococcaceae</taxon>
        <taxon>Staphylococcus</taxon>
    </lineage>
</organism>
<dbReference type="InterPro" id="IPR010645">
    <property type="entry name" value="MFS_4"/>
</dbReference>
<keyword evidence="5 6" id="KW-0472">Membrane</keyword>
<dbReference type="PROSITE" id="PS00217">
    <property type="entry name" value="SUGAR_TRANSPORT_2"/>
    <property type="match status" value="1"/>
</dbReference>
<dbReference type="InterPro" id="IPR036259">
    <property type="entry name" value="MFS_trans_sf"/>
</dbReference>
<comment type="subcellular location">
    <subcellularLocation>
        <location evidence="1">Cell membrane</location>
        <topology evidence="1">Multi-pass membrane protein</topology>
    </subcellularLocation>
</comment>
<feature type="transmembrane region" description="Helical" evidence="6">
    <location>
        <begin position="336"/>
        <end position="358"/>
    </location>
</feature>
<evidence type="ECO:0000256" key="6">
    <source>
        <dbReference type="SAM" id="Phobius"/>
    </source>
</evidence>
<evidence type="ECO:0000313" key="8">
    <source>
        <dbReference type="EMBL" id="ARJ50702.1"/>
    </source>
</evidence>
<feature type="transmembrane region" description="Helical" evidence="6">
    <location>
        <begin position="53"/>
        <end position="73"/>
    </location>
</feature>
<dbReference type="PANTHER" id="PTHR23537:SF1">
    <property type="entry name" value="SUGAR TRANSPORTER"/>
    <property type="match status" value="1"/>
</dbReference>
<keyword evidence="2" id="KW-0813">Transport</keyword>
<feature type="domain" description="Major facilitator superfamily (MFS) profile" evidence="7">
    <location>
        <begin position="15"/>
        <end position="394"/>
    </location>
</feature>
<keyword evidence="4 6" id="KW-1133">Transmembrane helix</keyword>
<evidence type="ECO:0000256" key="5">
    <source>
        <dbReference type="ARBA" id="ARBA00023136"/>
    </source>
</evidence>
<dbReference type="SUPFAM" id="SSF103473">
    <property type="entry name" value="MFS general substrate transporter"/>
    <property type="match status" value="1"/>
</dbReference>
<proteinExistence type="predicted"/>
<feature type="transmembrane region" description="Helical" evidence="6">
    <location>
        <begin position="141"/>
        <end position="161"/>
    </location>
</feature>
<evidence type="ECO:0000256" key="1">
    <source>
        <dbReference type="ARBA" id="ARBA00004651"/>
    </source>
</evidence>
<feature type="transmembrane region" description="Helical" evidence="6">
    <location>
        <begin position="85"/>
        <end position="107"/>
    </location>
</feature>
<dbReference type="GO" id="GO:0022857">
    <property type="term" value="F:transmembrane transporter activity"/>
    <property type="evidence" value="ECO:0007669"/>
    <property type="project" value="InterPro"/>
</dbReference>
<sequence>MRDIHHLKAHGYRQLGLGMIALLIVLALGRFAYTPILPFMQLDTGLDNENVGLLATFNYLGYLIGAILPNLYTLKNKVFDMKCSLLLNVATIILFGLTHHFAIWSLLRLLNGISGGVVFVLASTIVLEALHLACRESIAGLLYSAIGLGLFISSLFIFFYTDVEHWRQTWLILGSFAFVLALIVTVRMRENPVPTTDETSTCPVSKPKIRYTKKFYIAFALSYFCEGAGYIITGTFLVAIIKMIPPLSEYAALSWMFVGLGAMPATVLWLFVSQRIGIFLSVVISFSLQIIAVLMPVLTSNAIAIALSSMIFGATFLGMTTLFMSKSHQITFETKGANLVSMMTFIYSLGQMIAPFFSGMLIEHTRSYDTALFLAATILLIGIFSSFYAKRHAQPIHIQ</sequence>
<reference evidence="8 9" key="1">
    <citation type="submission" date="2017-04" db="EMBL/GenBank/DDBJ databases">
        <authorList>
            <person name="Veseli I.A."/>
            <person name="Tang C."/>
            <person name="Pombert J.-F."/>
        </authorList>
    </citation>
    <scope>NUCLEOTIDE SEQUENCE [LARGE SCALE GENOMIC DNA]</scope>
    <source>
        <strain evidence="8 9">ATCC 700373</strain>
    </source>
</reference>
<dbReference type="Pfam" id="PF06779">
    <property type="entry name" value="MFS_4"/>
    <property type="match status" value="1"/>
</dbReference>
<dbReference type="PANTHER" id="PTHR23537">
    <property type="match status" value="1"/>
</dbReference>
<feature type="transmembrane region" description="Helical" evidence="6">
    <location>
        <begin position="215"/>
        <end position="244"/>
    </location>
</feature>
<accession>A0AAC9WMC6</accession>
<feature type="transmembrane region" description="Helical" evidence="6">
    <location>
        <begin position="250"/>
        <end position="271"/>
    </location>
</feature>
<evidence type="ECO:0000256" key="2">
    <source>
        <dbReference type="ARBA" id="ARBA00022448"/>
    </source>
</evidence>
<evidence type="ECO:0000259" key="7">
    <source>
        <dbReference type="PROSITE" id="PS50850"/>
    </source>
</evidence>
<feature type="transmembrane region" description="Helical" evidence="6">
    <location>
        <begin position="303"/>
        <end position="324"/>
    </location>
</feature>
<dbReference type="InterPro" id="IPR005829">
    <property type="entry name" value="Sugar_transporter_CS"/>
</dbReference>
<evidence type="ECO:0000256" key="3">
    <source>
        <dbReference type="ARBA" id="ARBA00022692"/>
    </source>
</evidence>